<accession>A0A1H0T4Q6</accession>
<dbReference type="AlphaFoldDB" id="A0A1H0T4Q6"/>
<dbReference type="Gene3D" id="3.40.50.1100">
    <property type="match status" value="1"/>
</dbReference>
<dbReference type="STRING" id="930152.SAMN05216565_103284"/>
<protein>
    <submittedName>
        <fullName evidence="4">Cysteine synthase A</fullName>
    </submittedName>
</protein>
<name>A0A1H0T4Q6_9BACI</name>
<evidence type="ECO:0000256" key="1">
    <source>
        <dbReference type="ARBA" id="ARBA00001933"/>
    </source>
</evidence>
<comment type="cofactor">
    <cofactor evidence="1">
        <name>pyridoxal 5'-phosphate</name>
        <dbReference type="ChEBI" id="CHEBI:597326"/>
    </cofactor>
</comment>
<proteinExistence type="predicted"/>
<keyword evidence="2" id="KW-0663">Pyridoxal phosphate</keyword>
<dbReference type="InterPro" id="IPR001926">
    <property type="entry name" value="TrpB-like_PALP"/>
</dbReference>
<dbReference type="EMBL" id="FNJU01000003">
    <property type="protein sequence ID" value="SDP48949.1"/>
    <property type="molecule type" value="Genomic_DNA"/>
</dbReference>
<evidence type="ECO:0000259" key="3">
    <source>
        <dbReference type="Pfam" id="PF00291"/>
    </source>
</evidence>
<dbReference type="Proteomes" id="UP000199159">
    <property type="component" value="Unassembled WGS sequence"/>
</dbReference>
<dbReference type="InterPro" id="IPR036052">
    <property type="entry name" value="TrpB-like_PALP_sf"/>
</dbReference>
<reference evidence="5" key="1">
    <citation type="submission" date="2016-10" db="EMBL/GenBank/DDBJ databases">
        <authorList>
            <person name="Varghese N."/>
            <person name="Submissions S."/>
        </authorList>
    </citation>
    <scope>NUCLEOTIDE SEQUENCE [LARGE SCALE GENOMIC DNA]</scope>
    <source>
        <strain evidence="5">IBRC-M10078</strain>
    </source>
</reference>
<dbReference type="InterPro" id="IPR050214">
    <property type="entry name" value="Cys_Synth/Cystath_Beta-Synth"/>
</dbReference>
<organism evidence="4 5">
    <name type="scientific">Litchfieldia salsa</name>
    <dbReference type="NCBI Taxonomy" id="930152"/>
    <lineage>
        <taxon>Bacteria</taxon>
        <taxon>Bacillati</taxon>
        <taxon>Bacillota</taxon>
        <taxon>Bacilli</taxon>
        <taxon>Bacillales</taxon>
        <taxon>Bacillaceae</taxon>
        <taxon>Litchfieldia</taxon>
    </lineage>
</organism>
<evidence type="ECO:0000313" key="4">
    <source>
        <dbReference type="EMBL" id="SDP48949.1"/>
    </source>
</evidence>
<dbReference type="Pfam" id="PF00291">
    <property type="entry name" value="PALP"/>
    <property type="match status" value="1"/>
</dbReference>
<sequence>MNREIDFFVCGVGTGGTVSGIAEYLKSKNSRIQVIAVEPEKSPLLSGGEPGRHKIQGS</sequence>
<evidence type="ECO:0000313" key="5">
    <source>
        <dbReference type="Proteomes" id="UP000199159"/>
    </source>
</evidence>
<keyword evidence="5" id="KW-1185">Reference proteome</keyword>
<feature type="domain" description="Tryptophan synthase beta chain-like PALP" evidence="3">
    <location>
        <begin position="2"/>
        <end position="49"/>
    </location>
</feature>
<evidence type="ECO:0000256" key="2">
    <source>
        <dbReference type="ARBA" id="ARBA00022898"/>
    </source>
</evidence>
<dbReference type="PANTHER" id="PTHR10314">
    <property type="entry name" value="CYSTATHIONINE BETA-SYNTHASE"/>
    <property type="match status" value="1"/>
</dbReference>
<dbReference type="GO" id="GO:1901605">
    <property type="term" value="P:alpha-amino acid metabolic process"/>
    <property type="evidence" value="ECO:0007669"/>
    <property type="project" value="UniProtKB-ARBA"/>
</dbReference>
<dbReference type="SUPFAM" id="SSF53686">
    <property type="entry name" value="Tryptophan synthase beta subunit-like PLP-dependent enzymes"/>
    <property type="match status" value="1"/>
</dbReference>
<gene>
    <name evidence="4" type="ORF">SAMN05216565_103284</name>
</gene>